<evidence type="ECO:0000256" key="15">
    <source>
        <dbReference type="ARBA" id="ARBA00023180"/>
    </source>
</evidence>
<proteinExistence type="predicted"/>
<dbReference type="GO" id="GO:0004714">
    <property type="term" value="F:transmembrane receptor protein tyrosine kinase activity"/>
    <property type="evidence" value="ECO:0007669"/>
    <property type="project" value="UniProtKB-EC"/>
</dbReference>
<keyword evidence="9" id="KW-0067">ATP-binding</keyword>
<keyword evidence="12" id="KW-0829">Tyrosine-protein kinase</keyword>
<dbReference type="RefSeq" id="XP_001308700.1">
    <property type="nucleotide sequence ID" value="XM_001308699.1"/>
</dbReference>
<protein>
    <recommendedName>
        <fullName evidence="2">receptor protein-tyrosine kinase</fullName>
        <ecNumber evidence="2">2.7.10.1</ecNumber>
    </recommendedName>
</protein>
<evidence type="ECO:0000256" key="14">
    <source>
        <dbReference type="ARBA" id="ARBA00023170"/>
    </source>
</evidence>
<dbReference type="SMR" id="A2FH45"/>
<evidence type="ECO:0000256" key="2">
    <source>
        <dbReference type="ARBA" id="ARBA00011902"/>
    </source>
</evidence>
<evidence type="ECO:0000256" key="12">
    <source>
        <dbReference type="ARBA" id="ARBA00023137"/>
    </source>
</evidence>
<feature type="domain" description="ALK/LTK-like glycine-rich" evidence="16">
    <location>
        <begin position="15"/>
        <end position="260"/>
    </location>
</feature>
<evidence type="ECO:0000256" key="13">
    <source>
        <dbReference type="ARBA" id="ARBA00023157"/>
    </source>
</evidence>
<evidence type="ECO:0000256" key="4">
    <source>
        <dbReference type="ARBA" id="ARBA00022679"/>
    </source>
</evidence>
<evidence type="ECO:0000259" key="16">
    <source>
        <dbReference type="Pfam" id="PF12810"/>
    </source>
</evidence>
<keyword evidence="18" id="KW-1185">Reference proteome</keyword>
<evidence type="ECO:0000256" key="1">
    <source>
        <dbReference type="ARBA" id="ARBA00004251"/>
    </source>
</evidence>
<dbReference type="GO" id="GO:0005886">
    <property type="term" value="C:plasma membrane"/>
    <property type="evidence" value="ECO:0007669"/>
    <property type="project" value="UniProtKB-SubCell"/>
</dbReference>
<evidence type="ECO:0000256" key="6">
    <source>
        <dbReference type="ARBA" id="ARBA00022729"/>
    </source>
</evidence>
<name>A2FH45_TRIV3</name>
<dbReference type="Proteomes" id="UP000001542">
    <property type="component" value="Unassembled WGS sequence"/>
</dbReference>
<gene>
    <name evidence="17" type="ORF">TVAG_037030</name>
</gene>
<keyword evidence="11" id="KW-0472">Membrane</keyword>
<evidence type="ECO:0000256" key="11">
    <source>
        <dbReference type="ARBA" id="ARBA00023136"/>
    </source>
</evidence>
<keyword evidence="6" id="KW-0732">Signal</keyword>
<keyword evidence="15" id="KW-0325">Glycoprotein</keyword>
<evidence type="ECO:0000256" key="3">
    <source>
        <dbReference type="ARBA" id="ARBA00022475"/>
    </source>
</evidence>
<dbReference type="KEGG" id="tva:4753533"/>
<dbReference type="InterPro" id="IPR055163">
    <property type="entry name" value="ALK/LTK-like_GRD"/>
</dbReference>
<keyword evidence="4" id="KW-0808">Transferase</keyword>
<dbReference type="AlphaFoldDB" id="A2FH45"/>
<accession>A2FH45</accession>
<reference evidence="17" key="2">
    <citation type="journal article" date="2007" name="Science">
        <title>Draft genome sequence of the sexually transmitted pathogen Trichomonas vaginalis.</title>
        <authorList>
            <person name="Carlton J.M."/>
            <person name="Hirt R.P."/>
            <person name="Silva J.C."/>
            <person name="Delcher A.L."/>
            <person name="Schatz M."/>
            <person name="Zhao Q."/>
            <person name="Wortman J.R."/>
            <person name="Bidwell S.L."/>
            <person name="Alsmark U.C.M."/>
            <person name="Besteiro S."/>
            <person name="Sicheritz-Ponten T."/>
            <person name="Noel C.J."/>
            <person name="Dacks J.B."/>
            <person name="Foster P.G."/>
            <person name="Simillion C."/>
            <person name="Van de Peer Y."/>
            <person name="Miranda-Saavedra D."/>
            <person name="Barton G.J."/>
            <person name="Westrop G.D."/>
            <person name="Mueller S."/>
            <person name="Dessi D."/>
            <person name="Fiori P.L."/>
            <person name="Ren Q."/>
            <person name="Paulsen I."/>
            <person name="Zhang H."/>
            <person name="Bastida-Corcuera F.D."/>
            <person name="Simoes-Barbosa A."/>
            <person name="Brown M.T."/>
            <person name="Hayes R.D."/>
            <person name="Mukherjee M."/>
            <person name="Okumura C.Y."/>
            <person name="Schneider R."/>
            <person name="Smith A.J."/>
            <person name="Vanacova S."/>
            <person name="Villalvazo M."/>
            <person name="Haas B.J."/>
            <person name="Pertea M."/>
            <person name="Feldblyum T.V."/>
            <person name="Utterback T.R."/>
            <person name="Shu C.L."/>
            <person name="Osoegawa K."/>
            <person name="de Jong P.J."/>
            <person name="Hrdy I."/>
            <person name="Horvathova L."/>
            <person name="Zubacova Z."/>
            <person name="Dolezal P."/>
            <person name="Malik S.B."/>
            <person name="Logsdon J.M. Jr."/>
            <person name="Henze K."/>
            <person name="Gupta A."/>
            <person name="Wang C.C."/>
            <person name="Dunne R.L."/>
            <person name="Upcroft J.A."/>
            <person name="Upcroft P."/>
            <person name="White O."/>
            <person name="Salzberg S.L."/>
            <person name="Tang P."/>
            <person name="Chiu C.-H."/>
            <person name="Lee Y.-S."/>
            <person name="Embley T.M."/>
            <person name="Coombs G.H."/>
            <person name="Mottram J.C."/>
            <person name="Tachezy J."/>
            <person name="Fraser-Liggett C.M."/>
            <person name="Johnson P.J."/>
        </authorList>
    </citation>
    <scope>NUCLEOTIDE SEQUENCE [LARGE SCALE GENOMIC DNA]</scope>
    <source>
        <strain evidence="17">G3</strain>
    </source>
</reference>
<organism evidence="17 18">
    <name type="scientific">Trichomonas vaginalis (strain ATCC PRA-98 / G3)</name>
    <dbReference type="NCBI Taxonomy" id="412133"/>
    <lineage>
        <taxon>Eukaryota</taxon>
        <taxon>Metamonada</taxon>
        <taxon>Parabasalia</taxon>
        <taxon>Trichomonadida</taxon>
        <taxon>Trichomonadidae</taxon>
        <taxon>Trichomonas</taxon>
    </lineage>
</organism>
<dbReference type="GO" id="GO:0005524">
    <property type="term" value="F:ATP binding"/>
    <property type="evidence" value="ECO:0007669"/>
    <property type="project" value="UniProtKB-KW"/>
</dbReference>
<dbReference type="VEuPathDB" id="TrichDB:TVAG_037030"/>
<evidence type="ECO:0000256" key="5">
    <source>
        <dbReference type="ARBA" id="ARBA00022692"/>
    </source>
</evidence>
<keyword evidence="10" id="KW-1133">Transmembrane helix</keyword>
<keyword evidence="7" id="KW-0547">Nucleotide-binding</keyword>
<keyword evidence="8" id="KW-0418">Kinase</keyword>
<evidence type="ECO:0000256" key="7">
    <source>
        <dbReference type="ARBA" id="ARBA00022741"/>
    </source>
</evidence>
<evidence type="ECO:0000313" key="17">
    <source>
        <dbReference type="EMBL" id="EAX95770.1"/>
    </source>
</evidence>
<dbReference type="InParanoid" id="A2FH45"/>
<evidence type="ECO:0000313" key="18">
    <source>
        <dbReference type="Proteomes" id="UP000001542"/>
    </source>
</evidence>
<dbReference type="VEuPathDB" id="TrichDB:TVAGG3_0470370"/>
<dbReference type="EMBL" id="DS113789">
    <property type="protein sequence ID" value="EAX95770.1"/>
    <property type="molecule type" value="Genomic_DNA"/>
</dbReference>
<dbReference type="Pfam" id="PF12810">
    <property type="entry name" value="ALK_LTK_GRD"/>
    <property type="match status" value="1"/>
</dbReference>
<reference evidence="17" key="1">
    <citation type="submission" date="2006-10" db="EMBL/GenBank/DDBJ databases">
        <authorList>
            <person name="Amadeo P."/>
            <person name="Zhao Q."/>
            <person name="Wortman J."/>
            <person name="Fraser-Liggett C."/>
            <person name="Carlton J."/>
        </authorList>
    </citation>
    <scope>NUCLEOTIDE SEQUENCE</scope>
    <source>
        <strain evidence="17">G3</strain>
    </source>
</reference>
<evidence type="ECO:0000256" key="9">
    <source>
        <dbReference type="ARBA" id="ARBA00022840"/>
    </source>
</evidence>
<keyword evidence="14" id="KW-0675">Receptor</keyword>
<comment type="subcellular location">
    <subcellularLocation>
        <location evidence="1">Cell membrane</location>
        <topology evidence="1">Single-pass type I membrane protein</topology>
    </subcellularLocation>
</comment>
<evidence type="ECO:0000256" key="10">
    <source>
        <dbReference type="ARBA" id="ARBA00022989"/>
    </source>
</evidence>
<dbReference type="EC" id="2.7.10.1" evidence="2"/>
<keyword evidence="5" id="KW-0812">Transmembrane</keyword>
<sequence>MSKTFTQISDDPKPFTLENGKWLFRIWGAQGGILTNQDCCKGAYSEGIFIAETSVTLYYFVGSKGSCSTSKLLTTKFQGGSNAIGSKYWKSCTGGSATFISRDKEATKLLLISGAGGGMGSPSTFYGGIGGPFAGDGHGQASMIEVSKAILSRGKGATYSRPGDGGYYAGTNTYSACNATTGNFLKGGDAKSSAAGSSGGGGSGYYGGGGGADIAGGGGGSSYASPDLYNVILLGGDRPFKSPSGSIETGHTGDGYIIIEPTNPFTIDRPKVICDVSKYCYCHFNFAYYIVFTFIDKIIPLGLF</sequence>
<keyword evidence="13" id="KW-1015">Disulfide bond</keyword>
<keyword evidence="3" id="KW-1003">Cell membrane</keyword>
<evidence type="ECO:0000256" key="8">
    <source>
        <dbReference type="ARBA" id="ARBA00022777"/>
    </source>
</evidence>